<gene>
    <name evidence="4" type="ORF">BE18_43480</name>
</gene>
<dbReference type="AlphaFoldDB" id="A0A150R7J4"/>
<organism evidence="4 5">
    <name type="scientific">Sorangium cellulosum</name>
    <name type="common">Polyangium cellulosum</name>
    <dbReference type="NCBI Taxonomy" id="56"/>
    <lineage>
        <taxon>Bacteria</taxon>
        <taxon>Pseudomonadati</taxon>
        <taxon>Myxococcota</taxon>
        <taxon>Polyangia</taxon>
        <taxon>Polyangiales</taxon>
        <taxon>Polyangiaceae</taxon>
        <taxon>Sorangium</taxon>
    </lineage>
</organism>
<evidence type="ECO:0000313" key="5">
    <source>
        <dbReference type="Proteomes" id="UP000075515"/>
    </source>
</evidence>
<dbReference type="PROSITE" id="PS50110">
    <property type="entry name" value="RESPONSE_REGULATORY"/>
    <property type="match status" value="1"/>
</dbReference>
<dbReference type="Gene3D" id="3.40.50.2300">
    <property type="match status" value="1"/>
</dbReference>
<dbReference type="InterPro" id="IPR058245">
    <property type="entry name" value="NreC/VraR/RcsB-like_REC"/>
</dbReference>
<dbReference type="InterPro" id="IPR050595">
    <property type="entry name" value="Bact_response_regulator"/>
</dbReference>
<dbReference type="EMBL" id="JEMC01004064">
    <property type="protein sequence ID" value="KYF76171.1"/>
    <property type="molecule type" value="Genomic_DNA"/>
</dbReference>
<evidence type="ECO:0000256" key="2">
    <source>
        <dbReference type="PROSITE-ProRule" id="PRU00169"/>
    </source>
</evidence>
<dbReference type="Proteomes" id="UP000075515">
    <property type="component" value="Unassembled WGS sequence"/>
</dbReference>
<dbReference type="InterPro" id="IPR001789">
    <property type="entry name" value="Sig_transdc_resp-reg_receiver"/>
</dbReference>
<sequence>MSFKDFDALLDREGALPGPTTAARPKVLVVDDDPTIRKSLQGILDAWYDVTVCASAREGRDAVEDDTCAIVLDVKMGRHDGFWACDEIRRRYPDVPVIFYSAYQDAKDPYDIINHHRPFGYITKSGDIARLLGAIRTAVDFYGKVLEGKRLIELHRKVRTGG</sequence>
<accession>A0A150R7J4</accession>
<dbReference type="PANTHER" id="PTHR44591:SF3">
    <property type="entry name" value="RESPONSE REGULATORY DOMAIN-CONTAINING PROTEIN"/>
    <property type="match status" value="1"/>
</dbReference>
<dbReference type="GO" id="GO:0000160">
    <property type="term" value="P:phosphorelay signal transduction system"/>
    <property type="evidence" value="ECO:0007669"/>
    <property type="project" value="InterPro"/>
</dbReference>
<dbReference type="CDD" id="cd17535">
    <property type="entry name" value="REC_NarL-like"/>
    <property type="match status" value="1"/>
</dbReference>
<feature type="domain" description="Response regulatory" evidence="3">
    <location>
        <begin position="26"/>
        <end position="139"/>
    </location>
</feature>
<evidence type="ECO:0000259" key="3">
    <source>
        <dbReference type="PROSITE" id="PS50110"/>
    </source>
</evidence>
<feature type="modified residue" description="4-aspartylphosphate" evidence="2">
    <location>
        <position position="73"/>
    </location>
</feature>
<evidence type="ECO:0000313" key="4">
    <source>
        <dbReference type="EMBL" id="KYF76171.1"/>
    </source>
</evidence>
<reference evidence="4 5" key="1">
    <citation type="submission" date="2014-02" db="EMBL/GenBank/DDBJ databases">
        <title>The small core and large imbalanced accessory genome model reveals a collaborative survival strategy of Sorangium cellulosum strains in nature.</title>
        <authorList>
            <person name="Han K."/>
            <person name="Peng R."/>
            <person name="Blom J."/>
            <person name="Li Y.-Z."/>
        </authorList>
    </citation>
    <scope>NUCLEOTIDE SEQUENCE [LARGE SCALE GENOMIC DNA]</scope>
    <source>
        <strain evidence="4 5">So0149</strain>
    </source>
</reference>
<dbReference type="SMART" id="SM00448">
    <property type="entry name" value="REC"/>
    <property type="match status" value="1"/>
</dbReference>
<protein>
    <recommendedName>
        <fullName evidence="3">Response regulatory domain-containing protein</fullName>
    </recommendedName>
</protein>
<dbReference type="InterPro" id="IPR011006">
    <property type="entry name" value="CheY-like_superfamily"/>
</dbReference>
<proteinExistence type="predicted"/>
<dbReference type="PANTHER" id="PTHR44591">
    <property type="entry name" value="STRESS RESPONSE REGULATOR PROTEIN 1"/>
    <property type="match status" value="1"/>
</dbReference>
<dbReference type="Pfam" id="PF00072">
    <property type="entry name" value="Response_reg"/>
    <property type="match status" value="1"/>
</dbReference>
<keyword evidence="1 2" id="KW-0597">Phosphoprotein</keyword>
<name>A0A150R7J4_SORCE</name>
<evidence type="ECO:0000256" key="1">
    <source>
        <dbReference type="ARBA" id="ARBA00022553"/>
    </source>
</evidence>
<dbReference type="SUPFAM" id="SSF52172">
    <property type="entry name" value="CheY-like"/>
    <property type="match status" value="1"/>
</dbReference>
<comment type="caution">
    <text evidence="4">The sequence shown here is derived from an EMBL/GenBank/DDBJ whole genome shotgun (WGS) entry which is preliminary data.</text>
</comment>